<dbReference type="GO" id="GO:0034727">
    <property type="term" value="P:piecemeal microautophagy of the nucleus"/>
    <property type="evidence" value="ECO:0007669"/>
    <property type="project" value="TreeGrafter"/>
</dbReference>
<reference evidence="2" key="1">
    <citation type="journal article" date="2021" name="G3 (Bethesda)">
        <title>Genome and transcriptome analysis of the beet armyworm Spodoptera exigua reveals targets for pest control. .</title>
        <authorList>
            <person name="Simon S."/>
            <person name="Breeschoten T."/>
            <person name="Jansen H.J."/>
            <person name="Dirks R.P."/>
            <person name="Schranz M.E."/>
            <person name="Ros V.I.D."/>
        </authorList>
    </citation>
    <scope>NUCLEOTIDE SEQUENCE</scope>
    <source>
        <strain evidence="2">TB_SE_WUR_2020</strain>
    </source>
</reference>
<dbReference type="Gene3D" id="3.40.140.70">
    <property type="entry name" value="Ubiquitin-like modifier-activating enzyme ATG7 N-terminal domain"/>
    <property type="match status" value="1"/>
</dbReference>
<gene>
    <name evidence="2" type="ORF">HF086_013227</name>
</gene>
<dbReference type="Pfam" id="PF16420">
    <property type="entry name" value="ATG7_N"/>
    <property type="match status" value="1"/>
</dbReference>
<dbReference type="GO" id="GO:0019779">
    <property type="term" value="F:Atg8 activating enzyme activity"/>
    <property type="evidence" value="ECO:0007669"/>
    <property type="project" value="TreeGrafter"/>
</dbReference>
<evidence type="ECO:0000259" key="1">
    <source>
        <dbReference type="Pfam" id="PF16420"/>
    </source>
</evidence>
<dbReference type="GO" id="GO:0032446">
    <property type="term" value="P:protein modification by small protein conjugation"/>
    <property type="evidence" value="ECO:0007669"/>
    <property type="project" value="TreeGrafter"/>
</dbReference>
<dbReference type="GO" id="GO:0019778">
    <property type="term" value="F:Atg12 activating enzyme activity"/>
    <property type="evidence" value="ECO:0007669"/>
    <property type="project" value="TreeGrafter"/>
</dbReference>
<dbReference type="GO" id="GO:0000422">
    <property type="term" value="P:autophagy of mitochondrion"/>
    <property type="evidence" value="ECO:0007669"/>
    <property type="project" value="TreeGrafter"/>
</dbReference>
<dbReference type="Gene3D" id="3.40.50.720">
    <property type="entry name" value="NAD(P)-binding Rossmann-like Domain"/>
    <property type="match status" value="2"/>
</dbReference>
<dbReference type="Gene3D" id="3.40.140.100">
    <property type="entry name" value="Ubiquitin-like modifier-activating enzyme ATG7 C-terminal domain"/>
    <property type="match status" value="1"/>
</dbReference>
<evidence type="ECO:0000313" key="2">
    <source>
        <dbReference type="EMBL" id="KAH9633550.1"/>
    </source>
</evidence>
<dbReference type="GO" id="GO:0006995">
    <property type="term" value="P:cellular response to nitrogen starvation"/>
    <property type="evidence" value="ECO:0007669"/>
    <property type="project" value="TreeGrafter"/>
</dbReference>
<dbReference type="PANTHER" id="PTHR10953:SF3">
    <property type="entry name" value="UBIQUITIN-LIKE MODIFIER-ACTIVATING ENZYME ATG7"/>
    <property type="match status" value="1"/>
</dbReference>
<organism evidence="2 3">
    <name type="scientific">Spodoptera exigua</name>
    <name type="common">Beet armyworm</name>
    <name type="synonym">Noctua fulgens</name>
    <dbReference type="NCBI Taxonomy" id="7107"/>
    <lineage>
        <taxon>Eukaryota</taxon>
        <taxon>Metazoa</taxon>
        <taxon>Ecdysozoa</taxon>
        <taxon>Arthropoda</taxon>
        <taxon>Hexapoda</taxon>
        <taxon>Insecta</taxon>
        <taxon>Pterygota</taxon>
        <taxon>Neoptera</taxon>
        <taxon>Endopterygota</taxon>
        <taxon>Lepidoptera</taxon>
        <taxon>Glossata</taxon>
        <taxon>Ditrysia</taxon>
        <taxon>Noctuoidea</taxon>
        <taxon>Noctuidae</taxon>
        <taxon>Amphipyrinae</taxon>
        <taxon>Spodoptera</taxon>
    </lineage>
</organism>
<dbReference type="SUPFAM" id="SSF69572">
    <property type="entry name" value="Activating enzymes of the ubiquitin-like proteins"/>
    <property type="match status" value="1"/>
</dbReference>
<protein>
    <recommendedName>
        <fullName evidence="1">Ubiquitin-like modifier-activating enzyme Atg7 N-terminal domain-containing protein</fullName>
    </recommendedName>
</protein>
<dbReference type="PANTHER" id="PTHR10953">
    <property type="entry name" value="UBIQUITIN-ACTIVATING ENZYME E1"/>
    <property type="match status" value="1"/>
</dbReference>
<name>A0A922MAT7_SPOEX</name>
<dbReference type="InterPro" id="IPR035985">
    <property type="entry name" value="Ubiquitin-activating_enz"/>
</dbReference>
<dbReference type="Proteomes" id="UP000814243">
    <property type="component" value="Unassembled WGS sequence"/>
</dbReference>
<dbReference type="AlphaFoldDB" id="A0A922MAT7"/>
<proteinExistence type="predicted"/>
<dbReference type="GO" id="GO:0000045">
    <property type="term" value="P:autophagosome assembly"/>
    <property type="evidence" value="ECO:0007669"/>
    <property type="project" value="TreeGrafter"/>
</dbReference>
<dbReference type="InterPro" id="IPR045886">
    <property type="entry name" value="ThiF/MoeB/HesA"/>
</dbReference>
<evidence type="ECO:0000313" key="3">
    <source>
        <dbReference type="Proteomes" id="UP000814243"/>
    </source>
</evidence>
<comment type="caution">
    <text evidence="2">The sequence shown here is derived from an EMBL/GenBank/DDBJ whole genome shotgun (WGS) entry which is preliminary data.</text>
</comment>
<dbReference type="EMBL" id="JACEFF010000654">
    <property type="protein sequence ID" value="KAH9633550.1"/>
    <property type="molecule type" value="Genomic_DNA"/>
</dbReference>
<accession>A0A922MAT7</accession>
<dbReference type="InterPro" id="IPR032197">
    <property type="entry name" value="Atg7_N"/>
</dbReference>
<dbReference type="InterPro" id="IPR042523">
    <property type="entry name" value="Atg7_N_2"/>
</dbReference>
<dbReference type="InterPro" id="IPR042522">
    <property type="entry name" value="Atg7_N_1"/>
</dbReference>
<dbReference type="GO" id="GO:0000407">
    <property type="term" value="C:phagophore assembly site"/>
    <property type="evidence" value="ECO:0007669"/>
    <property type="project" value="TreeGrafter"/>
</dbReference>
<feature type="domain" description="Ubiquitin-like modifier-activating enzyme Atg7 N-terminal" evidence="1">
    <location>
        <begin position="11"/>
        <end position="315"/>
    </location>
</feature>
<sequence>MSATESQQEIIQYVPFMSFVHPSFWHSLTEMKLDVDKLNETTKQIWGRFTYRSDIGAVFEVDGTSFNKVPENEQLYTNVKGTIMNKNTIEEFKSIDKAALLNSVGKVLWTSLQDKSWISVPSSLLKFIILSFADLKKFHYYYWFAFPAPSQPTVYVKEKSTNISTHFDTNQINEITQSYKSLELEQKCFFSIIKDNDNIKVKTLSDLLNSKEGLRKDVDLSSTYFVFNDPSSGNNPGWPLRLFLAALLEHCPSLVGSEIKIIGLRCSATGGVENSKCFTVVVPKDVKTVDAAGWVGWERNDKGNFGPKLANMSASLDPVILADTASDLNIKLMKWRLVPDIDVDIMKKTKCLLLGAGTLGCHVARDLLVSKGIVAHIPMPGHPVGESLKDETISNIKIITEAIAEHDIVINAALGFDSYLVMRHGIAGSPAEESTSVTTTWIPGGSLGCYFCNDVTAPGNSLKDRTLDQQCTVTRPGVAAIAGALAVEILVGLLQHPLRNNAPAVYNLNSDTEDIPPEMQGVLGPIPHSIRGFLHSYQTVAPTCAKFKQCIACSETVINKYKEEGLEFLLNVFNSGNYLEEVTGLNELHLTAEMTDVSF</sequence>